<evidence type="ECO:0000256" key="1">
    <source>
        <dbReference type="SAM" id="Phobius"/>
    </source>
</evidence>
<feature type="transmembrane region" description="Helical" evidence="1">
    <location>
        <begin position="113"/>
        <end position="133"/>
    </location>
</feature>
<keyword evidence="1" id="KW-1133">Transmembrane helix</keyword>
<dbReference type="OrthoDB" id="37387at2759"/>
<keyword evidence="3" id="KW-1185">Reference proteome</keyword>
<feature type="transmembrane region" description="Helical" evidence="1">
    <location>
        <begin position="85"/>
        <end position="107"/>
    </location>
</feature>
<accession>A0A1Q9EEI4</accession>
<reference evidence="2 3" key="1">
    <citation type="submission" date="2016-02" db="EMBL/GenBank/DDBJ databases">
        <title>Genome analysis of coral dinoflagellate symbionts highlights evolutionary adaptations to a symbiotic lifestyle.</title>
        <authorList>
            <person name="Aranda M."/>
            <person name="Li Y."/>
            <person name="Liew Y.J."/>
            <person name="Baumgarten S."/>
            <person name="Simakov O."/>
            <person name="Wilson M."/>
            <person name="Piel J."/>
            <person name="Ashoor H."/>
            <person name="Bougouffa S."/>
            <person name="Bajic V.B."/>
            <person name="Ryu T."/>
            <person name="Ravasi T."/>
            <person name="Bayer T."/>
            <person name="Micklem G."/>
            <person name="Kim H."/>
            <person name="Bhak J."/>
            <person name="Lajeunesse T.C."/>
            <person name="Voolstra C.R."/>
        </authorList>
    </citation>
    <scope>NUCLEOTIDE SEQUENCE [LARGE SCALE GENOMIC DNA]</scope>
    <source>
        <strain evidence="2 3">CCMP2467</strain>
    </source>
</reference>
<sequence>MDYTAGFSIWLQDAIGQMIGYLLATLFFASVLVMTVATVIILALSSLFSLLIHDYVSNSTELASLACVGSMLLIPVLARGNRDASLVDVAALLSGSSLLMGVIAAMLGHYSMLLLAALCVLCGVPLAVCWWSMCMIFPDWMRELCVDLWSHPWRNAPVEPLLATEPMPEPEKVPDLESLMEAFFLRCYLAGRELMKRDEMWLTREDLEEMMPGVVVGLPAVALLQIVQESLEFGCTEGFRLSEGLAVTDHNRPAVRGAAEAYRWALEAKKALAELRPEMAESLFIEARVLWEDTEVPASSSFREGIKVAARSDIRRRTSRLIGFLGLGRTLPAGHTGHVLRVLAPNMVEVQWDGSDAVCSRHTIRDLQLEESSPRQLKAAARGEPMDAQRRQLAVQAAGRLRSVALFFTRMPFFQQHFRTKVVEPLIRGHDTFLTGGASPARPPKSLSRVTQSLVAAAACEIARLRTGEYIAEEGTSSDLTWRAIPPAAYLIWGSDTRPEPRGAMARPNSARSVSRIAFLILVIEAASGVPETCSKEDVALMQIRESSADAQGPCACNPADGDNNAEYAYPVEDPSACLCSNWNPNQSDTCNADFQPCSKHHVIPGAPWGLVFFGMSMSRQHPEVLTSNLNSVTHQTKFDFNRIQDRGNQYLCKSNDDGWLTGGGNGQSSFMLPNIDSGHMEFVHPGTTCATVAPDSQVKPEVASYFPDIPRLITGASLAELVERVRWKVKFNQIRVVPTNGEFTETQEYQLRFDPYDANGNFVNPTMTAVYNKLVNEFKDIQVLDYSDPFHMSMIRQVSFCTASARRNFRQHNEDYTIQPWYHWAKAQNGVVLNEDLPQYKVAGAGGFYLFVTRNRPLFYFAPQKWGVHGFATKTYYVKWYQDGKAVAFANPNGGPIVEVLKYIPFKKKVQTFIYEHAELIEIATALCAKFNFHRLPLTYWTSP</sequence>
<name>A0A1Q9EEI4_SYMMI</name>
<feature type="transmembrane region" description="Helical" evidence="1">
    <location>
        <begin position="21"/>
        <end position="50"/>
    </location>
</feature>
<dbReference type="AlphaFoldDB" id="A0A1Q9EEI4"/>
<dbReference type="Proteomes" id="UP000186817">
    <property type="component" value="Unassembled WGS sequence"/>
</dbReference>
<evidence type="ECO:0000313" key="3">
    <source>
        <dbReference type="Proteomes" id="UP000186817"/>
    </source>
</evidence>
<organism evidence="2 3">
    <name type="scientific">Symbiodinium microadriaticum</name>
    <name type="common">Dinoflagellate</name>
    <name type="synonym">Zooxanthella microadriatica</name>
    <dbReference type="NCBI Taxonomy" id="2951"/>
    <lineage>
        <taxon>Eukaryota</taxon>
        <taxon>Sar</taxon>
        <taxon>Alveolata</taxon>
        <taxon>Dinophyceae</taxon>
        <taxon>Suessiales</taxon>
        <taxon>Symbiodiniaceae</taxon>
        <taxon>Symbiodinium</taxon>
    </lineage>
</organism>
<comment type="caution">
    <text evidence="2">The sequence shown here is derived from an EMBL/GenBank/DDBJ whole genome shotgun (WGS) entry which is preliminary data.</text>
</comment>
<keyword evidence="1" id="KW-0472">Membrane</keyword>
<dbReference type="EMBL" id="LSRX01000174">
    <property type="protein sequence ID" value="OLQ05811.1"/>
    <property type="molecule type" value="Genomic_DNA"/>
</dbReference>
<evidence type="ECO:0000313" key="2">
    <source>
        <dbReference type="EMBL" id="OLQ05811.1"/>
    </source>
</evidence>
<gene>
    <name evidence="2" type="ORF">AK812_SmicGene10940</name>
</gene>
<protein>
    <submittedName>
        <fullName evidence="2">Uncharacterized protein</fullName>
    </submittedName>
</protein>
<keyword evidence="1" id="KW-0812">Transmembrane</keyword>
<proteinExistence type="predicted"/>